<feature type="transmembrane region" description="Helical" evidence="1">
    <location>
        <begin position="42"/>
        <end position="58"/>
    </location>
</feature>
<organism evidence="2 3">
    <name type="scientific">Orbilia javanica</name>
    <dbReference type="NCBI Taxonomy" id="47235"/>
    <lineage>
        <taxon>Eukaryota</taxon>
        <taxon>Fungi</taxon>
        <taxon>Dikarya</taxon>
        <taxon>Ascomycota</taxon>
        <taxon>Pezizomycotina</taxon>
        <taxon>Orbiliomycetes</taxon>
        <taxon>Orbiliales</taxon>
        <taxon>Orbiliaceae</taxon>
        <taxon>Orbilia</taxon>
    </lineage>
</organism>
<name>A0AAN8NA18_9PEZI</name>
<accession>A0AAN8NA18</accession>
<proteinExistence type="predicted"/>
<keyword evidence="1" id="KW-0812">Transmembrane</keyword>
<evidence type="ECO:0000256" key="1">
    <source>
        <dbReference type="SAM" id="Phobius"/>
    </source>
</evidence>
<comment type="caution">
    <text evidence="2">The sequence shown here is derived from an EMBL/GenBank/DDBJ whole genome shotgun (WGS) entry which is preliminary data.</text>
</comment>
<keyword evidence="1" id="KW-1133">Transmembrane helix</keyword>
<dbReference type="Proteomes" id="UP001313282">
    <property type="component" value="Unassembled WGS sequence"/>
</dbReference>
<dbReference type="EMBL" id="JAVHNR010000002">
    <property type="protein sequence ID" value="KAK6350400.1"/>
    <property type="molecule type" value="Genomic_DNA"/>
</dbReference>
<keyword evidence="3" id="KW-1185">Reference proteome</keyword>
<evidence type="ECO:0000313" key="3">
    <source>
        <dbReference type="Proteomes" id="UP001313282"/>
    </source>
</evidence>
<feature type="transmembrane region" description="Helical" evidence="1">
    <location>
        <begin position="12"/>
        <end position="36"/>
    </location>
</feature>
<reference evidence="2 3" key="1">
    <citation type="submission" date="2019-10" db="EMBL/GenBank/DDBJ databases">
        <authorList>
            <person name="Palmer J.M."/>
        </authorList>
    </citation>
    <scope>NUCLEOTIDE SEQUENCE [LARGE SCALE GENOMIC DNA]</scope>
    <source>
        <strain evidence="2 3">TWF718</strain>
    </source>
</reference>
<gene>
    <name evidence="2" type="ORF">TWF718_003592</name>
</gene>
<dbReference type="AlphaFoldDB" id="A0AAN8NA18"/>
<keyword evidence="1" id="KW-0472">Membrane</keyword>
<evidence type="ECO:0000313" key="2">
    <source>
        <dbReference type="EMBL" id="KAK6350400.1"/>
    </source>
</evidence>
<protein>
    <submittedName>
        <fullName evidence="2">Uncharacterized protein</fullName>
    </submittedName>
</protein>
<sequence>MIGTLIWYYYCFYEMVFFIFITLPLTLTIITIFYLVQECGTKIMFCIGIVVLAVILVLPDRNEMWLIRGERYNPVCLPEVWY</sequence>